<dbReference type="AlphaFoldDB" id="A0AAW2UWD6"/>
<feature type="compositionally biased region" description="Low complexity" evidence="1">
    <location>
        <begin position="9"/>
        <end position="22"/>
    </location>
</feature>
<reference evidence="2" key="2">
    <citation type="journal article" date="2024" name="Plant">
        <title>Genomic evolution and insights into agronomic trait innovations of Sesamum species.</title>
        <authorList>
            <person name="Miao H."/>
            <person name="Wang L."/>
            <person name="Qu L."/>
            <person name="Liu H."/>
            <person name="Sun Y."/>
            <person name="Le M."/>
            <person name="Wang Q."/>
            <person name="Wei S."/>
            <person name="Zheng Y."/>
            <person name="Lin W."/>
            <person name="Duan Y."/>
            <person name="Cao H."/>
            <person name="Xiong S."/>
            <person name="Wang X."/>
            <person name="Wei L."/>
            <person name="Li C."/>
            <person name="Ma Q."/>
            <person name="Ju M."/>
            <person name="Zhao R."/>
            <person name="Li G."/>
            <person name="Mu C."/>
            <person name="Tian Q."/>
            <person name="Mei H."/>
            <person name="Zhang T."/>
            <person name="Gao T."/>
            <person name="Zhang H."/>
        </authorList>
    </citation>
    <scope>NUCLEOTIDE SEQUENCE</scope>
    <source>
        <strain evidence="2">KEN1</strain>
    </source>
</reference>
<proteinExistence type="predicted"/>
<gene>
    <name evidence="2" type="ORF">Slati_3104100</name>
</gene>
<organism evidence="2">
    <name type="scientific">Sesamum latifolium</name>
    <dbReference type="NCBI Taxonomy" id="2727402"/>
    <lineage>
        <taxon>Eukaryota</taxon>
        <taxon>Viridiplantae</taxon>
        <taxon>Streptophyta</taxon>
        <taxon>Embryophyta</taxon>
        <taxon>Tracheophyta</taxon>
        <taxon>Spermatophyta</taxon>
        <taxon>Magnoliopsida</taxon>
        <taxon>eudicotyledons</taxon>
        <taxon>Gunneridae</taxon>
        <taxon>Pentapetalae</taxon>
        <taxon>asterids</taxon>
        <taxon>lamiids</taxon>
        <taxon>Lamiales</taxon>
        <taxon>Pedaliaceae</taxon>
        <taxon>Sesamum</taxon>
    </lineage>
</organism>
<dbReference type="EMBL" id="JACGWN010000011">
    <property type="protein sequence ID" value="KAL0420812.1"/>
    <property type="molecule type" value="Genomic_DNA"/>
</dbReference>
<protein>
    <recommendedName>
        <fullName evidence="3">DUF4283 domain-containing protein</fullName>
    </recommendedName>
</protein>
<name>A0AAW2UWD6_9LAMI</name>
<comment type="caution">
    <text evidence="2">The sequence shown here is derived from an EMBL/GenBank/DDBJ whole genome shotgun (WGS) entry which is preliminary data.</text>
</comment>
<evidence type="ECO:0000256" key="1">
    <source>
        <dbReference type="SAM" id="MobiDB-lite"/>
    </source>
</evidence>
<reference evidence="2" key="1">
    <citation type="submission" date="2020-06" db="EMBL/GenBank/DDBJ databases">
        <authorList>
            <person name="Li T."/>
            <person name="Hu X."/>
            <person name="Zhang T."/>
            <person name="Song X."/>
            <person name="Zhang H."/>
            <person name="Dai N."/>
            <person name="Sheng W."/>
            <person name="Hou X."/>
            <person name="Wei L."/>
        </authorList>
    </citation>
    <scope>NUCLEOTIDE SEQUENCE</scope>
    <source>
        <strain evidence="2">KEN1</strain>
        <tissue evidence="2">Leaf</tissue>
    </source>
</reference>
<feature type="region of interest" description="Disordered" evidence="1">
    <location>
        <begin position="1"/>
        <end position="51"/>
    </location>
</feature>
<evidence type="ECO:0000313" key="2">
    <source>
        <dbReference type="EMBL" id="KAL0420812.1"/>
    </source>
</evidence>
<evidence type="ECO:0008006" key="3">
    <source>
        <dbReference type="Google" id="ProtNLM"/>
    </source>
</evidence>
<accession>A0AAW2UWD6</accession>
<sequence>MITKKLSKKTLSSLTHTTPITHTTHDLNPTDEATDDGDPTAGDDGTMDKGGTIAMAVRDPVAEEGGDRARPVTARWAKVRTEFNFSEFLALAHKVIDDGDDDSMNALSASKEKWEAKLGSLPTSTVDAHPLARGLRRARRNILHPVTLPFSLLSVQPRSEPNVSPALLIHEETLGEAQRVKDPCMERTLPRQNSVDEVGVHHMEIAGVARGLEVGDSSTDRVFPFVATSPGSQVAGQVHGGSTTIATLCGSQIAPLCSSQIAAPVCGSQIASPWCGLQIEEPQSSSQIAGQSNGGLVGISLGAKETTSPRSQVGGPSDQAAGVGLQQPAAFPASGLFIGKVPLSTHARSGMTNTLSGDYIADAFNNSSRKTLSYVAPVIQNDEVVVRPTLAMSREGARRWALTAAGYFLARKSYFHHLNEYARSSWPAVLDVTATTHGFYFFRFKTVAAMEEVIEGGPWLFSGPTYNPPTMETGYGLA</sequence>